<dbReference type="EMBL" id="LZNA01000069">
    <property type="protein sequence ID" value="OBX75825.1"/>
    <property type="molecule type" value="Genomic_DNA"/>
</dbReference>
<dbReference type="SUPFAM" id="SSF47144">
    <property type="entry name" value="HSC20 (HSCB), C-terminal oligomerisation domain"/>
    <property type="match status" value="1"/>
</dbReference>
<dbReference type="Proteomes" id="UP000092616">
    <property type="component" value="Unassembled WGS sequence"/>
</dbReference>
<dbReference type="InterPro" id="IPR036386">
    <property type="entry name" value="HscB_C_sf"/>
</dbReference>
<dbReference type="GO" id="GO:0001671">
    <property type="term" value="F:ATPase activator activity"/>
    <property type="evidence" value="ECO:0007669"/>
    <property type="project" value="InterPro"/>
</dbReference>
<dbReference type="RefSeq" id="WP_067338626.1">
    <property type="nucleotide sequence ID" value="NZ_LZNA01000069.1"/>
</dbReference>
<dbReference type="InterPro" id="IPR009073">
    <property type="entry name" value="HscB_oligo_C"/>
</dbReference>
<dbReference type="PANTHER" id="PTHR14021:SF15">
    <property type="entry name" value="IRON-SULFUR CLUSTER CO-CHAPERONE PROTEIN HSCB"/>
    <property type="match status" value="1"/>
</dbReference>
<comment type="function">
    <text evidence="3">Co-chaperone involved in the maturation of iron-sulfur cluster-containing proteins. Seems to help targeting proteins to be folded toward HscA.</text>
</comment>
<dbReference type="PROSITE" id="PS50076">
    <property type="entry name" value="DNAJ_2"/>
    <property type="match status" value="1"/>
</dbReference>
<dbReference type="GO" id="GO:0051259">
    <property type="term" value="P:protein complex oligomerization"/>
    <property type="evidence" value="ECO:0007669"/>
    <property type="project" value="InterPro"/>
</dbReference>
<dbReference type="Gene3D" id="1.10.287.110">
    <property type="entry name" value="DnaJ domain"/>
    <property type="match status" value="1"/>
</dbReference>
<keyword evidence="6" id="KW-1185">Reference proteome</keyword>
<protein>
    <submittedName>
        <fullName evidence="5">Fe-S protein assembly co-chaperone HscB</fullName>
    </submittedName>
</protein>
<dbReference type="PANTHER" id="PTHR14021">
    <property type="entry name" value="IRON-SULFUR CLUSTER CO-CHAPERONE PROTEIN HSCB"/>
    <property type="match status" value="1"/>
</dbReference>
<dbReference type="NCBIfam" id="TIGR00714">
    <property type="entry name" value="hscB"/>
    <property type="match status" value="1"/>
</dbReference>
<evidence type="ECO:0000313" key="5">
    <source>
        <dbReference type="EMBL" id="OBX75825.1"/>
    </source>
</evidence>
<dbReference type="InterPro" id="IPR001623">
    <property type="entry name" value="DnaJ_domain"/>
</dbReference>
<evidence type="ECO:0000256" key="3">
    <source>
        <dbReference type="ARBA" id="ARBA00025596"/>
    </source>
</evidence>
<evidence type="ECO:0000313" key="6">
    <source>
        <dbReference type="Proteomes" id="UP000092616"/>
    </source>
</evidence>
<dbReference type="Pfam" id="PF07743">
    <property type="entry name" value="HSCB_C"/>
    <property type="match status" value="1"/>
</dbReference>
<keyword evidence="2" id="KW-0143">Chaperone</keyword>
<accession>A0A1B8Q9T5</accession>
<dbReference type="SUPFAM" id="SSF46565">
    <property type="entry name" value="Chaperone J-domain"/>
    <property type="match status" value="1"/>
</dbReference>
<evidence type="ECO:0000256" key="1">
    <source>
        <dbReference type="ARBA" id="ARBA00010476"/>
    </source>
</evidence>
<comment type="caution">
    <text evidence="5">The sequence shown here is derived from an EMBL/GenBank/DDBJ whole genome shotgun (WGS) entry which is preliminary data.</text>
</comment>
<dbReference type="GO" id="GO:0051087">
    <property type="term" value="F:protein-folding chaperone binding"/>
    <property type="evidence" value="ECO:0007669"/>
    <property type="project" value="InterPro"/>
</dbReference>
<dbReference type="AlphaFoldDB" id="A0A1B8Q9T5"/>
<feature type="domain" description="J" evidence="4">
    <location>
        <begin position="3"/>
        <end position="86"/>
    </location>
</feature>
<sequence>MVNYFALMGMPTDFALDEGQLAANLRCLQQQYHPDMQSGDGQAVPTPAVPTIDLSHLNAEQQSALINTAYHTLKSVDSRALHLLALRGLTLSPNASIADGEFLARAMEFRIELEEADNTSLPTLKAELNDWLGQNTAEFAAAYAELVALPEQVSVDHPMAKRALAAAQRLQFLIKVLQDVAKTADQLAQADDDTDLYV</sequence>
<evidence type="ECO:0000256" key="2">
    <source>
        <dbReference type="ARBA" id="ARBA00023186"/>
    </source>
</evidence>
<dbReference type="InterPro" id="IPR036869">
    <property type="entry name" value="J_dom_sf"/>
</dbReference>
<proteinExistence type="inferred from homology"/>
<dbReference type="GO" id="GO:0044571">
    <property type="term" value="P:[2Fe-2S] cluster assembly"/>
    <property type="evidence" value="ECO:0007669"/>
    <property type="project" value="InterPro"/>
</dbReference>
<comment type="similarity">
    <text evidence="1">Belongs to the HscB family.</text>
</comment>
<gene>
    <name evidence="5" type="ORF">A9306_02005</name>
</gene>
<name>A0A1B8Q9T5_9GAMM</name>
<reference evidence="5 6" key="1">
    <citation type="submission" date="2016-06" db="EMBL/GenBank/DDBJ databases">
        <title>Draft genome of Moraxella atlantae CCUG 59586.</title>
        <authorList>
            <person name="Salva-Serra F."/>
            <person name="Engstrom-Jakobsson H."/>
            <person name="Thorell K."/>
            <person name="Gonzales-Siles L."/>
            <person name="Karlsson R."/>
            <person name="Boulund F."/>
            <person name="Engstrand L."/>
            <person name="Kristiansson E."/>
            <person name="Moore E."/>
        </authorList>
    </citation>
    <scope>NUCLEOTIDE SEQUENCE [LARGE SCALE GENOMIC DNA]</scope>
    <source>
        <strain evidence="5 6">CCUG 59586</strain>
    </source>
</reference>
<dbReference type="InterPro" id="IPR004640">
    <property type="entry name" value="HscB"/>
</dbReference>
<organism evidence="5 6">
    <name type="scientific">Faucicola atlantae</name>
    <dbReference type="NCBI Taxonomy" id="34059"/>
    <lineage>
        <taxon>Bacteria</taxon>
        <taxon>Pseudomonadati</taxon>
        <taxon>Pseudomonadota</taxon>
        <taxon>Gammaproteobacteria</taxon>
        <taxon>Moraxellales</taxon>
        <taxon>Moraxellaceae</taxon>
        <taxon>Faucicola</taxon>
    </lineage>
</organism>
<dbReference type="Gene3D" id="1.20.1280.20">
    <property type="entry name" value="HscB, C-terminal domain"/>
    <property type="match status" value="1"/>
</dbReference>
<evidence type="ECO:0000259" key="4">
    <source>
        <dbReference type="PROSITE" id="PS50076"/>
    </source>
</evidence>